<sequence length="278" mass="29371">MLSELSLPASCLTETWLVPATGTGKVRGVLGNTADPKCWPGGLGTTISPAICPSGYTRACDIASTSRADASETLWACCPSGFTCDGGDFSCYRPYNREPAQTYPVTYSNNLGQVTTTSLEMGGLNAHSVRVAFHSSDIRNQFPPGASLPPPTATSSIATSVSSATPQVTSATPQVTSSQSLSAGGFVGIGVGSALGAVLLISGVAWLVRRRHYRNRQQEQEQQQQQPGTSEYPSNPEKTHAELLSISQPSELTAAQRVYELDSRVHSNNDNISSYTHG</sequence>
<evidence type="ECO:0000313" key="2">
    <source>
        <dbReference type="Proteomes" id="UP001143856"/>
    </source>
</evidence>
<dbReference type="Proteomes" id="UP001143856">
    <property type="component" value="Unassembled WGS sequence"/>
</dbReference>
<gene>
    <name evidence="1" type="ORF">NUW58_g1144</name>
</gene>
<name>A0ACC1PN51_9PEZI</name>
<keyword evidence="2" id="KW-1185">Reference proteome</keyword>
<comment type="caution">
    <text evidence="1">The sequence shown here is derived from an EMBL/GenBank/DDBJ whole genome shotgun (WGS) entry which is preliminary data.</text>
</comment>
<dbReference type="EMBL" id="JAPDGR010000117">
    <property type="protein sequence ID" value="KAJ2995898.1"/>
    <property type="molecule type" value="Genomic_DNA"/>
</dbReference>
<protein>
    <submittedName>
        <fullName evidence="1">Uncharacterized protein</fullName>
    </submittedName>
</protein>
<proteinExistence type="predicted"/>
<organism evidence="1 2">
    <name type="scientific">Xylaria curta</name>
    <dbReference type="NCBI Taxonomy" id="42375"/>
    <lineage>
        <taxon>Eukaryota</taxon>
        <taxon>Fungi</taxon>
        <taxon>Dikarya</taxon>
        <taxon>Ascomycota</taxon>
        <taxon>Pezizomycotina</taxon>
        <taxon>Sordariomycetes</taxon>
        <taxon>Xylariomycetidae</taxon>
        <taxon>Xylariales</taxon>
        <taxon>Xylariaceae</taxon>
        <taxon>Xylaria</taxon>
    </lineage>
</organism>
<accession>A0ACC1PN51</accession>
<evidence type="ECO:0000313" key="1">
    <source>
        <dbReference type="EMBL" id="KAJ2995898.1"/>
    </source>
</evidence>
<reference evidence="1" key="1">
    <citation type="submission" date="2022-10" db="EMBL/GenBank/DDBJ databases">
        <title>Genome Sequence of Xylaria curta.</title>
        <authorList>
            <person name="Buettner E."/>
        </authorList>
    </citation>
    <scope>NUCLEOTIDE SEQUENCE</scope>
    <source>
        <strain evidence="1">Babe10</strain>
    </source>
</reference>